<evidence type="ECO:0000256" key="4">
    <source>
        <dbReference type="ARBA" id="ARBA00022475"/>
    </source>
</evidence>
<dbReference type="Pfam" id="PF02608">
    <property type="entry name" value="Bmp"/>
    <property type="match status" value="1"/>
</dbReference>
<comment type="similarity">
    <text evidence="2">Belongs to the BMP lipoprotein family.</text>
</comment>
<keyword evidence="8" id="KW-0449">Lipoprotein</keyword>
<evidence type="ECO:0000259" key="10">
    <source>
        <dbReference type="Pfam" id="PF02608"/>
    </source>
</evidence>
<organism evidence="11 12">
    <name type="scientific">Brachyspira hampsonii</name>
    <dbReference type="NCBI Taxonomy" id="1287055"/>
    <lineage>
        <taxon>Bacteria</taxon>
        <taxon>Pseudomonadati</taxon>
        <taxon>Spirochaetota</taxon>
        <taxon>Spirochaetia</taxon>
        <taxon>Brachyspirales</taxon>
        <taxon>Brachyspiraceae</taxon>
        <taxon>Brachyspira</taxon>
    </lineage>
</organism>
<reference evidence="11 12" key="1">
    <citation type="submission" date="2016-08" db="EMBL/GenBank/DDBJ databases">
        <title>Characterization and recognition of Brachyspira hampsonii sp. nov., a novel intestinal spirochete that is pathogenic to pigs.</title>
        <authorList>
            <person name="Mirajkar N."/>
            <person name="La T."/>
            <person name="Phillips N."/>
            <person name="Hampson D."/>
            <person name="Gebhart C."/>
        </authorList>
    </citation>
    <scope>NUCLEOTIDE SEQUENCE [LARGE SCALE GENOMIC DNA]</scope>
    <source>
        <strain evidence="11 12">P280/1</strain>
    </source>
</reference>
<dbReference type="RefSeq" id="WP_069727536.1">
    <property type="nucleotide sequence ID" value="NZ_MDCO01000014.1"/>
</dbReference>
<feature type="domain" description="ABC transporter substrate-binding protein PnrA-like" evidence="10">
    <location>
        <begin position="34"/>
        <end position="337"/>
    </location>
</feature>
<comment type="caution">
    <text evidence="11">The sequence shown here is derived from an EMBL/GenBank/DDBJ whole genome shotgun (WGS) entry which is preliminary data.</text>
</comment>
<evidence type="ECO:0000256" key="6">
    <source>
        <dbReference type="ARBA" id="ARBA00023136"/>
    </source>
</evidence>
<comment type="subcellular location">
    <subcellularLocation>
        <location evidence="1">Cell membrane</location>
        <topology evidence="1">Lipid-anchor</topology>
    </subcellularLocation>
</comment>
<evidence type="ECO:0000313" key="11">
    <source>
        <dbReference type="EMBL" id="OEJ13162.1"/>
    </source>
</evidence>
<dbReference type="Gene3D" id="3.40.50.2300">
    <property type="match status" value="2"/>
</dbReference>
<dbReference type="EMBL" id="MDCO01000014">
    <property type="protein sequence ID" value="OEJ13162.1"/>
    <property type="molecule type" value="Genomic_DNA"/>
</dbReference>
<dbReference type="PANTHER" id="PTHR34296">
    <property type="entry name" value="TRANSCRIPTIONAL ACTIVATOR PROTEIN MED"/>
    <property type="match status" value="1"/>
</dbReference>
<evidence type="ECO:0000256" key="2">
    <source>
        <dbReference type="ARBA" id="ARBA00008610"/>
    </source>
</evidence>
<dbReference type="GO" id="GO:0005886">
    <property type="term" value="C:plasma membrane"/>
    <property type="evidence" value="ECO:0007669"/>
    <property type="project" value="UniProtKB-SubCell"/>
</dbReference>
<evidence type="ECO:0000256" key="3">
    <source>
        <dbReference type="ARBA" id="ARBA00022448"/>
    </source>
</evidence>
<keyword evidence="7" id="KW-0564">Palmitate</keyword>
<dbReference type="PROSITE" id="PS51257">
    <property type="entry name" value="PROKAR_LIPOPROTEIN"/>
    <property type="match status" value="1"/>
</dbReference>
<keyword evidence="6" id="KW-0472">Membrane</keyword>
<evidence type="ECO:0000256" key="5">
    <source>
        <dbReference type="ARBA" id="ARBA00022729"/>
    </source>
</evidence>
<keyword evidence="3" id="KW-0813">Transport</keyword>
<proteinExistence type="inferred from homology"/>
<accession>A0A1E5NAH7</accession>
<gene>
    <name evidence="11" type="ORF">BFL38_00895</name>
</gene>
<dbReference type="AlphaFoldDB" id="A0A1E5NAH7"/>
<dbReference type="CDD" id="cd06354">
    <property type="entry name" value="PBP1_PrnA-like"/>
    <property type="match status" value="1"/>
</dbReference>
<evidence type="ECO:0000313" key="12">
    <source>
        <dbReference type="Proteomes" id="UP000095247"/>
    </source>
</evidence>
<keyword evidence="4" id="KW-1003">Cell membrane</keyword>
<keyword evidence="5 9" id="KW-0732">Signal</keyword>
<feature type="signal peptide" evidence="9">
    <location>
        <begin position="1"/>
        <end position="19"/>
    </location>
</feature>
<sequence>MIKKIVLCVLFIISLFVFSCSKSANKDTNSFEIAVLIDLGPIDDKSFNQGSWEGVKDYAENHGISYKYYRVPDKDIDSYLNTIDLAVKGGAKLIVTPGYQFEPAIYKAQDIYTNVHFILIDGEPQDGTYTDYKTSPNTVAILYSEEEAGFLAGYAIVKEGYTNLGFMGGVAHPAVVRFGYGFVQGADYAAVESKLPKDAVNIKYTYVGNYDPTPENQTLATSWYKSGVQVIFAAAGAAGNSVMSAAENNNGLVIGVDVDQSFESPSVITSAMKLIRESVYNAVASYYNGNFSGGKTTILGAQVKGVGLPMDTSKFKVFTEDDYNIIYDSLVKKTIKVLKDTDAKSIENLPLNLVKINYIN</sequence>
<protein>
    <submittedName>
        <fullName evidence="11">BMP family ABC transporter substrate-binding protein</fullName>
    </submittedName>
</protein>
<dbReference type="SUPFAM" id="SSF53822">
    <property type="entry name" value="Periplasmic binding protein-like I"/>
    <property type="match status" value="1"/>
</dbReference>
<dbReference type="InterPro" id="IPR050957">
    <property type="entry name" value="BMP_lipoprotein"/>
</dbReference>
<dbReference type="InterPro" id="IPR028082">
    <property type="entry name" value="Peripla_BP_I"/>
</dbReference>
<dbReference type="PANTHER" id="PTHR34296:SF2">
    <property type="entry name" value="ABC TRANSPORTER GUANOSINE-BINDING PROTEIN NUPN"/>
    <property type="match status" value="1"/>
</dbReference>
<evidence type="ECO:0000256" key="8">
    <source>
        <dbReference type="ARBA" id="ARBA00023288"/>
    </source>
</evidence>
<dbReference type="InterPro" id="IPR003760">
    <property type="entry name" value="PnrA-like"/>
</dbReference>
<name>A0A1E5NAH7_9SPIR</name>
<evidence type="ECO:0000256" key="9">
    <source>
        <dbReference type="SAM" id="SignalP"/>
    </source>
</evidence>
<evidence type="ECO:0000256" key="1">
    <source>
        <dbReference type="ARBA" id="ARBA00004193"/>
    </source>
</evidence>
<dbReference type="Proteomes" id="UP000095247">
    <property type="component" value="Unassembled WGS sequence"/>
</dbReference>
<feature type="chain" id="PRO_5009182179" evidence="9">
    <location>
        <begin position="20"/>
        <end position="360"/>
    </location>
</feature>
<evidence type="ECO:0000256" key="7">
    <source>
        <dbReference type="ARBA" id="ARBA00023139"/>
    </source>
</evidence>